<dbReference type="InterPro" id="IPR012338">
    <property type="entry name" value="Beta-lactam/transpept-like"/>
</dbReference>
<dbReference type="EMBL" id="CP071182">
    <property type="protein sequence ID" value="QSO47390.1"/>
    <property type="molecule type" value="Genomic_DNA"/>
</dbReference>
<dbReference type="Pfam" id="PF13354">
    <property type="entry name" value="Beta-lactamase2"/>
    <property type="match status" value="1"/>
</dbReference>
<dbReference type="PANTHER" id="PTHR35333">
    <property type="entry name" value="BETA-LACTAMASE"/>
    <property type="match status" value="1"/>
</dbReference>
<dbReference type="RefSeq" id="WP_206656741.1">
    <property type="nucleotide sequence ID" value="NZ_CP071182.1"/>
</dbReference>
<dbReference type="AlphaFoldDB" id="A0A9X7Z7I1"/>
<name>A0A9X7Z7I1_9BACL</name>
<organism evidence="3 4">
    <name type="scientific">Alicyclobacillus mengziensis</name>
    <dbReference type="NCBI Taxonomy" id="2931921"/>
    <lineage>
        <taxon>Bacteria</taxon>
        <taxon>Bacillati</taxon>
        <taxon>Bacillota</taxon>
        <taxon>Bacilli</taxon>
        <taxon>Bacillales</taxon>
        <taxon>Alicyclobacillaceae</taxon>
        <taxon>Alicyclobacillus</taxon>
    </lineage>
</organism>
<keyword evidence="3" id="KW-0378">Hydrolase</keyword>
<dbReference type="GO" id="GO:0030655">
    <property type="term" value="P:beta-lactam antibiotic catabolic process"/>
    <property type="evidence" value="ECO:0007669"/>
    <property type="project" value="InterPro"/>
</dbReference>
<feature type="domain" description="Beta-lactamase class A catalytic" evidence="2">
    <location>
        <begin position="232"/>
        <end position="370"/>
    </location>
</feature>
<sequence>MKKRIFSLVASSVLLAAVGLQLSTAQASTTYPVKRDGIAVDGQSVSLPYGLVADGTTYMPIYYLMDGLNKVGIHSMWNGATLQLSTPATTHVNLEGINPGHGNMNIVVDGRLVQNVSGITYVDPASGKPTTYMPIWYVMQVLNRIGIRSNWNGTNWDLWNTPIFGSAFQNYVNHRASTVSVAVYDANNGQTYLYNPNLRFDTASIVKATIMANLLRQAEIHHTALTPEEQSLMPPMIEDSDNNDASALWDLSGGASGIDQFLRVAGMDETTPGANGYWGVTQTSALDQVKLVRDYAYPNQVLGTAQRNYGLYLMEHVVGWQDWGVSGGIPKNTTVALKNGWLPIGAQGWEINSIGYIHGDGRDYAVAVLTRNNPSEDYGIATIEGISHILWQEQ</sequence>
<dbReference type="GO" id="GO:0046677">
    <property type="term" value="P:response to antibiotic"/>
    <property type="evidence" value="ECO:0007669"/>
    <property type="project" value="InterPro"/>
</dbReference>
<proteinExistence type="predicted"/>
<feature type="signal peptide" evidence="1">
    <location>
        <begin position="1"/>
        <end position="27"/>
    </location>
</feature>
<feature type="chain" id="PRO_5040784940" evidence="1">
    <location>
        <begin position="28"/>
        <end position="394"/>
    </location>
</feature>
<evidence type="ECO:0000313" key="3">
    <source>
        <dbReference type="EMBL" id="QSO47390.1"/>
    </source>
</evidence>
<accession>A0A9X7Z7I1</accession>
<evidence type="ECO:0000256" key="1">
    <source>
        <dbReference type="SAM" id="SignalP"/>
    </source>
</evidence>
<reference evidence="3 4" key="1">
    <citation type="submission" date="2021-02" db="EMBL/GenBank/DDBJ databases">
        <title>Alicyclobacillus curvatus sp. nov. and Alicyclobacillus mengziensis sp. nov., two acidophilic bacteria isolated from acid mine drainage.</title>
        <authorList>
            <person name="Huang Y."/>
        </authorList>
    </citation>
    <scope>NUCLEOTIDE SEQUENCE [LARGE SCALE GENOMIC DNA]</scope>
    <source>
        <strain evidence="3 4">S30H14</strain>
    </source>
</reference>
<dbReference type="SUPFAM" id="SSF56601">
    <property type="entry name" value="beta-lactamase/transpeptidase-like"/>
    <property type="match status" value="1"/>
</dbReference>
<dbReference type="KEGG" id="afx:JZ786_23895"/>
<dbReference type="Gene3D" id="3.40.710.10">
    <property type="entry name" value="DD-peptidase/beta-lactamase superfamily"/>
    <property type="match status" value="1"/>
</dbReference>
<dbReference type="InterPro" id="IPR000871">
    <property type="entry name" value="Beta-lactam_class-A"/>
</dbReference>
<gene>
    <name evidence="3" type="ORF">JZ786_23895</name>
</gene>
<evidence type="ECO:0000313" key="4">
    <source>
        <dbReference type="Proteomes" id="UP000663505"/>
    </source>
</evidence>
<dbReference type="Proteomes" id="UP000663505">
    <property type="component" value="Chromosome"/>
</dbReference>
<evidence type="ECO:0000259" key="2">
    <source>
        <dbReference type="Pfam" id="PF13354"/>
    </source>
</evidence>
<keyword evidence="4" id="KW-1185">Reference proteome</keyword>
<protein>
    <submittedName>
        <fullName evidence="3">Serine hydrolase</fullName>
    </submittedName>
</protein>
<dbReference type="InterPro" id="IPR045155">
    <property type="entry name" value="Beta-lactam_cat"/>
</dbReference>
<dbReference type="GO" id="GO:0008800">
    <property type="term" value="F:beta-lactamase activity"/>
    <property type="evidence" value="ECO:0007669"/>
    <property type="project" value="InterPro"/>
</dbReference>
<dbReference type="PANTHER" id="PTHR35333:SF3">
    <property type="entry name" value="BETA-LACTAMASE-TYPE TRANSPEPTIDASE FOLD CONTAINING PROTEIN"/>
    <property type="match status" value="1"/>
</dbReference>
<keyword evidence="1" id="KW-0732">Signal</keyword>